<keyword evidence="6" id="KW-0547">Nucleotide-binding</keyword>
<dbReference type="Proteomes" id="UP000321926">
    <property type="component" value="Unassembled WGS sequence"/>
</dbReference>
<evidence type="ECO:0000256" key="6">
    <source>
        <dbReference type="ARBA" id="ARBA00022741"/>
    </source>
</evidence>
<dbReference type="Pfam" id="PF00162">
    <property type="entry name" value="PGK"/>
    <property type="match status" value="1"/>
</dbReference>
<evidence type="ECO:0000256" key="8">
    <source>
        <dbReference type="ARBA" id="ARBA00022840"/>
    </source>
</evidence>
<dbReference type="GO" id="GO:0043531">
    <property type="term" value="F:ADP binding"/>
    <property type="evidence" value="ECO:0007669"/>
    <property type="project" value="TreeGrafter"/>
</dbReference>
<comment type="similarity">
    <text evidence="3 10">Belongs to the phosphoglycerate kinase family.</text>
</comment>
<dbReference type="SUPFAM" id="SSF53748">
    <property type="entry name" value="Phosphoglycerate kinase"/>
    <property type="match status" value="1"/>
</dbReference>
<dbReference type="InterPro" id="IPR015824">
    <property type="entry name" value="Phosphoglycerate_kinase_N"/>
</dbReference>
<gene>
    <name evidence="11" type="primary">pgk</name>
    <name evidence="11" type="ORF">FVR03_17150</name>
</gene>
<dbReference type="UniPathway" id="UPA00109">
    <property type="reaction ID" value="UER00185"/>
</dbReference>
<evidence type="ECO:0000256" key="7">
    <source>
        <dbReference type="ARBA" id="ARBA00022777"/>
    </source>
</evidence>
<dbReference type="EC" id="2.7.2.3" evidence="4 10"/>
<dbReference type="AlphaFoldDB" id="A0A5C8JE40"/>
<organism evidence="11 12">
    <name type="scientific">Pontibacter qinzhouensis</name>
    <dbReference type="NCBI Taxonomy" id="2603253"/>
    <lineage>
        <taxon>Bacteria</taxon>
        <taxon>Pseudomonadati</taxon>
        <taxon>Bacteroidota</taxon>
        <taxon>Cytophagia</taxon>
        <taxon>Cytophagales</taxon>
        <taxon>Hymenobacteraceae</taxon>
        <taxon>Pontibacter</taxon>
    </lineage>
</organism>
<dbReference type="InterPro" id="IPR036043">
    <property type="entry name" value="Phosphoglycerate_kinase_sf"/>
</dbReference>
<comment type="caution">
    <text evidence="11">The sequence shown here is derived from an EMBL/GenBank/DDBJ whole genome shotgun (WGS) entry which is preliminary data.</text>
</comment>
<accession>A0A5C8JE40</accession>
<evidence type="ECO:0000256" key="5">
    <source>
        <dbReference type="ARBA" id="ARBA00022679"/>
    </source>
</evidence>
<feature type="non-terminal residue" evidence="11">
    <location>
        <position position="1"/>
    </location>
</feature>
<dbReference type="RefSeq" id="WP_147922989.1">
    <property type="nucleotide sequence ID" value="NZ_VRTY01000073.1"/>
</dbReference>
<evidence type="ECO:0000256" key="3">
    <source>
        <dbReference type="ARBA" id="ARBA00008982"/>
    </source>
</evidence>
<evidence type="ECO:0000313" key="11">
    <source>
        <dbReference type="EMBL" id="TXK36705.1"/>
    </source>
</evidence>
<keyword evidence="8" id="KW-0067">ATP-binding</keyword>
<keyword evidence="12" id="KW-1185">Reference proteome</keyword>
<reference evidence="11 12" key="1">
    <citation type="submission" date="2019-08" db="EMBL/GenBank/DDBJ databases">
        <authorList>
            <person name="Shi S."/>
        </authorList>
    </citation>
    <scope>NUCLEOTIDE SEQUENCE [LARGE SCALE GENOMIC DNA]</scope>
    <source>
        <strain evidence="11 12">GY10130</strain>
    </source>
</reference>
<comment type="pathway">
    <text evidence="2">Carbohydrate degradation; glycolysis; pyruvate from D-glyceraldehyde 3-phosphate: step 2/5.</text>
</comment>
<protein>
    <recommendedName>
        <fullName evidence="4 10">Phosphoglycerate kinase</fullName>
        <ecNumber evidence="4 10">2.7.2.3</ecNumber>
    </recommendedName>
</protein>
<dbReference type="GO" id="GO:0006096">
    <property type="term" value="P:glycolytic process"/>
    <property type="evidence" value="ECO:0007669"/>
    <property type="project" value="UniProtKB-UniPathway"/>
</dbReference>
<keyword evidence="7 10" id="KW-0418">Kinase</keyword>
<evidence type="ECO:0000256" key="4">
    <source>
        <dbReference type="ARBA" id="ARBA00013061"/>
    </source>
</evidence>
<dbReference type="InterPro" id="IPR001576">
    <property type="entry name" value="Phosphoglycerate_kinase"/>
</dbReference>
<dbReference type="GO" id="GO:0005524">
    <property type="term" value="F:ATP binding"/>
    <property type="evidence" value="ECO:0007669"/>
    <property type="project" value="UniProtKB-KW"/>
</dbReference>
<evidence type="ECO:0000256" key="9">
    <source>
        <dbReference type="ARBA" id="ARBA00023152"/>
    </source>
</evidence>
<keyword evidence="5 10" id="KW-0808">Transferase</keyword>
<dbReference type="PRINTS" id="PR00477">
    <property type="entry name" value="PHGLYCKINASE"/>
</dbReference>
<keyword evidence="9" id="KW-0324">Glycolysis</keyword>
<dbReference type="Gene3D" id="3.40.50.1260">
    <property type="entry name" value="Phosphoglycerate kinase, N-terminal domain"/>
    <property type="match status" value="1"/>
</dbReference>
<proteinExistence type="inferred from homology"/>
<dbReference type="EMBL" id="VRTY01000073">
    <property type="protein sequence ID" value="TXK36705.1"/>
    <property type="molecule type" value="Genomic_DNA"/>
</dbReference>
<evidence type="ECO:0000256" key="1">
    <source>
        <dbReference type="ARBA" id="ARBA00000642"/>
    </source>
</evidence>
<dbReference type="PANTHER" id="PTHR11406">
    <property type="entry name" value="PHOSPHOGLYCERATE KINASE"/>
    <property type="match status" value="1"/>
</dbReference>
<dbReference type="OrthoDB" id="9808460at2"/>
<evidence type="ECO:0000313" key="12">
    <source>
        <dbReference type="Proteomes" id="UP000321926"/>
    </source>
</evidence>
<evidence type="ECO:0000256" key="10">
    <source>
        <dbReference type="RuleBase" id="RU000532"/>
    </source>
</evidence>
<sequence length="138" mass="14609">MIPVDSIIADGFSNDANVDTCLSHHIPDNWMGLDIGPNAREQYADVIRNSKTILWNGPMGVFEMSNFAVGTEFVADAVVDATRLGSYSLIGGGDSAAAVNQLGYADKVSYVSTGGGALLEYMEGKTLPGVAAIERDDY</sequence>
<dbReference type="GO" id="GO:0004618">
    <property type="term" value="F:phosphoglycerate kinase activity"/>
    <property type="evidence" value="ECO:0007669"/>
    <property type="project" value="UniProtKB-EC"/>
</dbReference>
<dbReference type="GO" id="GO:0005829">
    <property type="term" value="C:cytosol"/>
    <property type="evidence" value="ECO:0007669"/>
    <property type="project" value="TreeGrafter"/>
</dbReference>
<dbReference type="GO" id="GO:0006094">
    <property type="term" value="P:gluconeogenesis"/>
    <property type="evidence" value="ECO:0007669"/>
    <property type="project" value="TreeGrafter"/>
</dbReference>
<comment type="catalytic activity">
    <reaction evidence="1 10">
        <text>(2R)-3-phosphoglycerate + ATP = (2R)-3-phospho-glyceroyl phosphate + ADP</text>
        <dbReference type="Rhea" id="RHEA:14801"/>
        <dbReference type="ChEBI" id="CHEBI:30616"/>
        <dbReference type="ChEBI" id="CHEBI:57604"/>
        <dbReference type="ChEBI" id="CHEBI:58272"/>
        <dbReference type="ChEBI" id="CHEBI:456216"/>
        <dbReference type="EC" id="2.7.2.3"/>
    </reaction>
</comment>
<dbReference type="FunFam" id="3.40.50.1260:FF:000031">
    <property type="entry name" value="Phosphoglycerate kinase 1"/>
    <property type="match status" value="1"/>
</dbReference>
<evidence type="ECO:0000256" key="2">
    <source>
        <dbReference type="ARBA" id="ARBA00004838"/>
    </source>
</evidence>
<name>A0A5C8JE40_9BACT</name>
<dbReference type="PANTHER" id="PTHR11406:SF23">
    <property type="entry name" value="PHOSPHOGLYCERATE KINASE 1, CHLOROPLASTIC-RELATED"/>
    <property type="match status" value="1"/>
</dbReference>